<dbReference type="eggNOG" id="COG2204">
    <property type="taxonomic scope" value="Bacteria"/>
</dbReference>
<dbReference type="Pfam" id="PF00158">
    <property type="entry name" value="Sigma54_activat"/>
    <property type="match status" value="1"/>
</dbReference>
<dbReference type="EMBL" id="APLQ01000010">
    <property type="protein sequence ID" value="ENO16513.2"/>
    <property type="molecule type" value="Genomic_DNA"/>
</dbReference>
<dbReference type="Gene3D" id="1.10.8.60">
    <property type="match status" value="1"/>
</dbReference>
<dbReference type="AlphaFoldDB" id="N6X5Y7"/>
<dbReference type="PRINTS" id="PR01590">
    <property type="entry name" value="HTHFIS"/>
</dbReference>
<proteinExistence type="predicted"/>
<dbReference type="STRING" id="626887.J057_02345"/>
<dbReference type="GO" id="GO:0043565">
    <property type="term" value="F:sequence-specific DNA binding"/>
    <property type="evidence" value="ECO:0007669"/>
    <property type="project" value="InterPro"/>
</dbReference>
<sequence>MLVLGHADTSLNLSEIPDTRNCTATFTQNAGYALQVLRELKPGLAVLDVGRGTASDLSLVEEAAKQGARVVVIGQDERGLFAQQARARGASAYLENPVRTEHLWATLRGPAHEEQSTRLDPETEPSDSRHPRNTEADEPEASAWDLVLSDSPTMRSIAEQIRRVAPTSAAVLVTGDSGTGKEVVARAIHEQSNRRDKPFLPVNCGAISPQLIESELFGHDKGSFTGAVKDHQGVFERAHGGTLFLDEITEMPLELQVKLLRVLETHEFVRVGSSRAQQADVRVVCASNRMPEQEVEAGNLRADLLYRIQVFPIRLPPLREREGDIPLLAARFLEELNAEADCNTQLAPEALRVLEDYHWPGNLRELRNVIQRAHIMADGTIRIDDLPAEIREPASTHGESGPSLTVNIGTSVAEMEKNLILATLKETGGRKDRAAQVLGVSLKTLYNRLRDYEREDA</sequence>
<dbReference type="PROSITE" id="PS00676">
    <property type="entry name" value="SIGMA54_INTERACT_2"/>
    <property type="match status" value="1"/>
</dbReference>
<keyword evidence="4" id="KW-0238">DNA-binding</keyword>
<dbReference type="PATRIC" id="fig|626887.3.peg.444"/>
<dbReference type="InterPro" id="IPR003593">
    <property type="entry name" value="AAA+_ATPase"/>
</dbReference>
<dbReference type="InterPro" id="IPR058031">
    <property type="entry name" value="AAA_lid_NorR"/>
</dbReference>
<dbReference type="CDD" id="cd00009">
    <property type="entry name" value="AAA"/>
    <property type="match status" value="1"/>
</dbReference>
<feature type="compositionally biased region" description="Basic and acidic residues" evidence="6">
    <location>
        <begin position="110"/>
        <end position="135"/>
    </location>
</feature>
<feature type="domain" description="Sigma-54 factor interaction" evidence="7">
    <location>
        <begin position="147"/>
        <end position="375"/>
    </location>
</feature>
<dbReference type="SUPFAM" id="SSF46689">
    <property type="entry name" value="Homeodomain-like"/>
    <property type="match status" value="1"/>
</dbReference>
<keyword evidence="5" id="KW-0804">Transcription</keyword>
<keyword evidence="9" id="KW-1185">Reference proteome</keyword>
<dbReference type="PANTHER" id="PTHR32071">
    <property type="entry name" value="TRANSCRIPTIONAL REGULATORY PROTEIN"/>
    <property type="match status" value="1"/>
</dbReference>
<dbReference type="PANTHER" id="PTHR32071:SF121">
    <property type="entry name" value="SIGMA L-DEPENDENT TRANSCRIPTIONAL REGULATOR YQIR-RELATED"/>
    <property type="match status" value="1"/>
</dbReference>
<dbReference type="InterPro" id="IPR011006">
    <property type="entry name" value="CheY-like_superfamily"/>
</dbReference>
<dbReference type="GO" id="GO:0005524">
    <property type="term" value="F:ATP binding"/>
    <property type="evidence" value="ECO:0007669"/>
    <property type="project" value="UniProtKB-KW"/>
</dbReference>
<evidence type="ECO:0000259" key="7">
    <source>
        <dbReference type="PROSITE" id="PS50045"/>
    </source>
</evidence>
<reference evidence="8 9" key="1">
    <citation type="journal article" date="2013" name="Genome Announc.">
        <title>Genome Sequence of the Polycyclic Aromatic Hydrocarbon-Degrading Bacterium Strain Marinobacter nanhaiticus D15-8WT.</title>
        <authorList>
            <person name="Cui Z."/>
            <person name="Gao W."/>
            <person name="Li Q."/>
            <person name="Xu G."/>
            <person name="Zheng L."/>
        </authorList>
    </citation>
    <scope>NUCLEOTIDE SEQUENCE [LARGE SCALE GENOMIC DNA]</scope>
    <source>
        <strain evidence="8 9">D15-8W</strain>
    </source>
</reference>
<evidence type="ECO:0000256" key="6">
    <source>
        <dbReference type="SAM" id="MobiDB-lite"/>
    </source>
</evidence>
<feature type="region of interest" description="Disordered" evidence="6">
    <location>
        <begin position="108"/>
        <end position="144"/>
    </location>
</feature>
<evidence type="ECO:0000256" key="2">
    <source>
        <dbReference type="ARBA" id="ARBA00022840"/>
    </source>
</evidence>
<dbReference type="Gene3D" id="1.10.10.60">
    <property type="entry name" value="Homeodomain-like"/>
    <property type="match status" value="1"/>
</dbReference>
<dbReference type="PROSITE" id="PS00688">
    <property type="entry name" value="SIGMA54_INTERACT_3"/>
    <property type="match status" value="1"/>
</dbReference>
<dbReference type="SUPFAM" id="SSF52540">
    <property type="entry name" value="P-loop containing nucleoside triphosphate hydrolases"/>
    <property type="match status" value="1"/>
</dbReference>
<evidence type="ECO:0000256" key="4">
    <source>
        <dbReference type="ARBA" id="ARBA00023125"/>
    </source>
</evidence>
<comment type="caution">
    <text evidence="8">The sequence shown here is derived from an EMBL/GenBank/DDBJ whole genome shotgun (WGS) entry which is preliminary data.</text>
</comment>
<organism evidence="8 9">
    <name type="scientific">Marinobacter nanhaiticus D15-8W</name>
    <dbReference type="NCBI Taxonomy" id="626887"/>
    <lineage>
        <taxon>Bacteria</taxon>
        <taxon>Pseudomonadati</taxon>
        <taxon>Pseudomonadota</taxon>
        <taxon>Gammaproteobacteria</taxon>
        <taxon>Pseudomonadales</taxon>
        <taxon>Marinobacteraceae</taxon>
        <taxon>Marinobacter</taxon>
    </lineage>
</organism>
<dbReference type="OrthoDB" id="9804019at2"/>
<evidence type="ECO:0000256" key="3">
    <source>
        <dbReference type="ARBA" id="ARBA00023015"/>
    </source>
</evidence>
<dbReference type="FunFam" id="3.40.50.300:FF:000006">
    <property type="entry name" value="DNA-binding transcriptional regulator NtrC"/>
    <property type="match status" value="1"/>
</dbReference>
<keyword evidence="3" id="KW-0805">Transcription regulation</keyword>
<gene>
    <name evidence="8" type="ORF">J057_02345</name>
</gene>
<accession>N6X5Y7</accession>
<dbReference type="Gene3D" id="3.40.50.2300">
    <property type="match status" value="1"/>
</dbReference>
<dbReference type="InterPro" id="IPR002197">
    <property type="entry name" value="HTH_Fis"/>
</dbReference>
<dbReference type="Pfam" id="PF25601">
    <property type="entry name" value="AAA_lid_14"/>
    <property type="match status" value="1"/>
</dbReference>
<dbReference type="InterPro" id="IPR027417">
    <property type="entry name" value="P-loop_NTPase"/>
</dbReference>
<dbReference type="HOGENOM" id="CLU_000445_0_6_6"/>
<dbReference type="InterPro" id="IPR002078">
    <property type="entry name" value="Sigma_54_int"/>
</dbReference>
<protein>
    <submittedName>
        <fullName evidence="8">Sigma-54-dependent Fis family transcriptional regulator</fullName>
    </submittedName>
</protein>
<evidence type="ECO:0000313" key="9">
    <source>
        <dbReference type="Proteomes" id="UP000013165"/>
    </source>
</evidence>
<dbReference type="PROSITE" id="PS50045">
    <property type="entry name" value="SIGMA54_INTERACT_4"/>
    <property type="match status" value="1"/>
</dbReference>
<keyword evidence="1" id="KW-0547">Nucleotide-binding</keyword>
<dbReference type="InterPro" id="IPR025943">
    <property type="entry name" value="Sigma_54_int_dom_ATP-bd_2"/>
</dbReference>
<dbReference type="PROSITE" id="PS00675">
    <property type="entry name" value="SIGMA54_INTERACT_1"/>
    <property type="match status" value="1"/>
</dbReference>
<evidence type="ECO:0000313" key="8">
    <source>
        <dbReference type="EMBL" id="ENO16513.2"/>
    </source>
</evidence>
<evidence type="ECO:0000256" key="5">
    <source>
        <dbReference type="ARBA" id="ARBA00023163"/>
    </source>
</evidence>
<evidence type="ECO:0000256" key="1">
    <source>
        <dbReference type="ARBA" id="ARBA00022741"/>
    </source>
</evidence>
<dbReference type="InterPro" id="IPR025944">
    <property type="entry name" value="Sigma_54_int_dom_CS"/>
</dbReference>
<keyword evidence="2" id="KW-0067">ATP-binding</keyword>
<dbReference type="GO" id="GO:0006355">
    <property type="term" value="P:regulation of DNA-templated transcription"/>
    <property type="evidence" value="ECO:0007669"/>
    <property type="project" value="InterPro"/>
</dbReference>
<dbReference type="SUPFAM" id="SSF52172">
    <property type="entry name" value="CheY-like"/>
    <property type="match status" value="1"/>
</dbReference>
<dbReference type="SMART" id="SM00382">
    <property type="entry name" value="AAA"/>
    <property type="match status" value="1"/>
</dbReference>
<dbReference type="Gene3D" id="3.40.50.300">
    <property type="entry name" value="P-loop containing nucleotide triphosphate hydrolases"/>
    <property type="match status" value="1"/>
</dbReference>
<name>N6X5Y7_9GAMM</name>
<dbReference type="Proteomes" id="UP000013165">
    <property type="component" value="Unassembled WGS sequence"/>
</dbReference>
<dbReference type="InterPro" id="IPR025662">
    <property type="entry name" value="Sigma_54_int_dom_ATP-bd_1"/>
</dbReference>
<dbReference type="Pfam" id="PF02954">
    <property type="entry name" value="HTH_8"/>
    <property type="match status" value="1"/>
</dbReference>
<dbReference type="InterPro" id="IPR009057">
    <property type="entry name" value="Homeodomain-like_sf"/>
</dbReference>